<dbReference type="Gene3D" id="3.30.70.1820">
    <property type="entry name" value="L1 transposable element, RRM domain"/>
    <property type="match status" value="1"/>
</dbReference>
<feature type="compositionally biased region" description="Basic and acidic residues" evidence="1">
    <location>
        <begin position="139"/>
        <end position="172"/>
    </location>
</feature>
<name>A0AAV7N8A1_PLEWA</name>
<evidence type="ECO:0000313" key="4">
    <source>
        <dbReference type="Proteomes" id="UP001066276"/>
    </source>
</evidence>
<dbReference type="InterPro" id="IPR001909">
    <property type="entry name" value="KRAB"/>
</dbReference>
<dbReference type="AlphaFoldDB" id="A0AAV7N8A1"/>
<organism evidence="3 4">
    <name type="scientific">Pleurodeles waltl</name>
    <name type="common">Iberian ribbed newt</name>
    <dbReference type="NCBI Taxonomy" id="8319"/>
    <lineage>
        <taxon>Eukaryota</taxon>
        <taxon>Metazoa</taxon>
        <taxon>Chordata</taxon>
        <taxon>Craniata</taxon>
        <taxon>Vertebrata</taxon>
        <taxon>Euteleostomi</taxon>
        <taxon>Amphibia</taxon>
        <taxon>Batrachia</taxon>
        <taxon>Caudata</taxon>
        <taxon>Salamandroidea</taxon>
        <taxon>Salamandridae</taxon>
        <taxon>Pleurodelinae</taxon>
        <taxon>Pleurodeles</taxon>
    </lineage>
</organism>
<dbReference type="SUPFAM" id="SSF109640">
    <property type="entry name" value="KRAB domain (Kruppel-associated box)"/>
    <property type="match status" value="1"/>
</dbReference>
<keyword evidence="4" id="KW-1185">Reference proteome</keyword>
<evidence type="ECO:0000259" key="2">
    <source>
        <dbReference type="PROSITE" id="PS50805"/>
    </source>
</evidence>
<accession>A0AAV7N8A1</accession>
<evidence type="ECO:0000256" key="1">
    <source>
        <dbReference type="SAM" id="MobiDB-lite"/>
    </source>
</evidence>
<comment type="caution">
    <text evidence="3">The sequence shown here is derived from an EMBL/GenBank/DDBJ whole genome shotgun (WGS) entry which is preliminary data.</text>
</comment>
<dbReference type="CDD" id="cd07765">
    <property type="entry name" value="KRAB_A-box"/>
    <property type="match status" value="1"/>
</dbReference>
<evidence type="ECO:0000313" key="3">
    <source>
        <dbReference type="EMBL" id="KAJ1112231.1"/>
    </source>
</evidence>
<sequence length="507" mass="57405">MDQRESGSTLLTFQDVVACFSHEEWELLHKWQKTLYANVMKEIHQILMSLGPVIATAIFSLRAKEKEDLCPLGSEGADRRYSDNHSPSVTVFALDAFPVSKEDSQFLKNPLSTDRRRCSDLLNRDGQDCIVPHITDRKESTNPLRRDRRESHNLLSTDRRESPGLLCTDRRKSPNLPSTGMAVMTSLALPDMKKEAEACSMQHQESKTKENISNLTGDPVTASVTLQSFADEKTQFQQELDDERGLTGMADIISLIVPEMKEEADTYSMDCRESELKRSINNLLVSEAETSEKESHVWGRGRATKKDGHLVRELRVAANTGAAGALRWQENILCTATPAPTTVVPRTEAWRHREGELGGQELATCPRAWLERQSRVKGEPRMARPWNKLTIRGTVRSSLHGILRSPGEICRGVKDPYSTRRPCRRARTTQKVQTNGDGEFQRAHRVGPKRSCNPSRPRPIIACLLRHNQTRQILQAAHKHGPFQMDQHDIRITADYSKETNDRRKAF</sequence>
<feature type="domain" description="KRAB" evidence="2">
    <location>
        <begin position="11"/>
        <end position="92"/>
    </location>
</feature>
<dbReference type="InterPro" id="IPR036051">
    <property type="entry name" value="KRAB_dom_sf"/>
</dbReference>
<dbReference type="Pfam" id="PF01352">
    <property type="entry name" value="KRAB"/>
    <property type="match status" value="1"/>
</dbReference>
<feature type="region of interest" description="Disordered" evidence="1">
    <location>
        <begin position="139"/>
        <end position="180"/>
    </location>
</feature>
<feature type="region of interest" description="Disordered" evidence="1">
    <location>
        <begin position="434"/>
        <end position="453"/>
    </location>
</feature>
<dbReference type="PANTHER" id="PTHR23232:SF163">
    <property type="entry name" value="ZINC FINGER PROTEIN 589"/>
    <property type="match status" value="1"/>
</dbReference>
<dbReference type="Gene3D" id="6.10.140.140">
    <property type="match status" value="1"/>
</dbReference>
<dbReference type="Proteomes" id="UP001066276">
    <property type="component" value="Chromosome 8"/>
</dbReference>
<proteinExistence type="predicted"/>
<dbReference type="PROSITE" id="PS50805">
    <property type="entry name" value="KRAB"/>
    <property type="match status" value="1"/>
</dbReference>
<protein>
    <recommendedName>
        <fullName evidence="2">KRAB domain-containing protein</fullName>
    </recommendedName>
</protein>
<reference evidence="3" key="1">
    <citation type="journal article" date="2022" name="bioRxiv">
        <title>Sequencing and chromosome-scale assembly of the giantPleurodeles waltlgenome.</title>
        <authorList>
            <person name="Brown T."/>
            <person name="Elewa A."/>
            <person name="Iarovenko S."/>
            <person name="Subramanian E."/>
            <person name="Araus A.J."/>
            <person name="Petzold A."/>
            <person name="Susuki M."/>
            <person name="Suzuki K.-i.T."/>
            <person name="Hayashi T."/>
            <person name="Toyoda A."/>
            <person name="Oliveira C."/>
            <person name="Osipova E."/>
            <person name="Leigh N.D."/>
            <person name="Simon A."/>
            <person name="Yun M.H."/>
        </authorList>
    </citation>
    <scope>NUCLEOTIDE SEQUENCE</scope>
    <source>
        <strain evidence="3">20211129_DDA</strain>
        <tissue evidence="3">Liver</tissue>
    </source>
</reference>
<dbReference type="SMART" id="SM00349">
    <property type="entry name" value="KRAB"/>
    <property type="match status" value="1"/>
</dbReference>
<gene>
    <name evidence="3" type="ORF">NDU88_000499</name>
</gene>
<dbReference type="GO" id="GO:0006355">
    <property type="term" value="P:regulation of DNA-templated transcription"/>
    <property type="evidence" value="ECO:0007669"/>
    <property type="project" value="InterPro"/>
</dbReference>
<dbReference type="InterPro" id="IPR050169">
    <property type="entry name" value="Krueppel_C2H2_ZnF"/>
</dbReference>
<dbReference type="EMBL" id="JANPWB010000012">
    <property type="protein sequence ID" value="KAJ1112231.1"/>
    <property type="molecule type" value="Genomic_DNA"/>
</dbReference>
<dbReference type="PANTHER" id="PTHR23232">
    <property type="entry name" value="KRAB DOMAIN C2H2 ZINC FINGER"/>
    <property type="match status" value="1"/>
</dbReference>